<dbReference type="Gene3D" id="3.30.420.10">
    <property type="entry name" value="Ribonuclease H-like superfamily/Ribonuclease H"/>
    <property type="match status" value="1"/>
</dbReference>
<dbReference type="CDD" id="cd06222">
    <property type="entry name" value="RNase_H_like"/>
    <property type="match status" value="1"/>
</dbReference>
<accession>A0A8S9GF68</accession>
<organism evidence="3 4">
    <name type="scientific">Brassica cretica</name>
    <name type="common">Mustard</name>
    <dbReference type="NCBI Taxonomy" id="69181"/>
    <lineage>
        <taxon>Eukaryota</taxon>
        <taxon>Viridiplantae</taxon>
        <taxon>Streptophyta</taxon>
        <taxon>Embryophyta</taxon>
        <taxon>Tracheophyta</taxon>
        <taxon>Spermatophyta</taxon>
        <taxon>Magnoliopsida</taxon>
        <taxon>eudicotyledons</taxon>
        <taxon>Gunneridae</taxon>
        <taxon>Pentapetalae</taxon>
        <taxon>rosids</taxon>
        <taxon>malvids</taxon>
        <taxon>Brassicales</taxon>
        <taxon>Brassicaceae</taxon>
        <taxon>Brassiceae</taxon>
        <taxon>Brassica</taxon>
    </lineage>
</organism>
<proteinExistence type="predicted"/>
<dbReference type="Pfam" id="PF13456">
    <property type="entry name" value="RVT_3"/>
    <property type="match status" value="1"/>
</dbReference>
<dbReference type="InterPro" id="IPR002156">
    <property type="entry name" value="RNaseH_domain"/>
</dbReference>
<dbReference type="PANTHER" id="PTHR47074">
    <property type="entry name" value="BNAC02G40300D PROTEIN"/>
    <property type="match status" value="1"/>
</dbReference>
<dbReference type="InterPro" id="IPR044730">
    <property type="entry name" value="RNase_H-like_dom_plant"/>
</dbReference>
<dbReference type="AlphaFoldDB" id="A0A8S9GF68"/>
<dbReference type="Proteomes" id="UP000712281">
    <property type="component" value="Unassembled WGS sequence"/>
</dbReference>
<feature type="compositionally biased region" description="Polar residues" evidence="1">
    <location>
        <begin position="14"/>
        <end position="27"/>
    </location>
</feature>
<evidence type="ECO:0000313" key="3">
    <source>
        <dbReference type="EMBL" id="KAF2543674.1"/>
    </source>
</evidence>
<comment type="caution">
    <text evidence="3">The sequence shown here is derived from an EMBL/GenBank/DDBJ whole genome shotgun (WGS) entry which is preliminary data.</text>
</comment>
<dbReference type="PANTHER" id="PTHR47074:SF48">
    <property type="entry name" value="POLYNUCLEOTIDYL TRANSFERASE, RIBONUCLEASE H-LIKE SUPERFAMILY PROTEIN"/>
    <property type="match status" value="1"/>
</dbReference>
<evidence type="ECO:0000259" key="2">
    <source>
        <dbReference type="Pfam" id="PF13456"/>
    </source>
</evidence>
<protein>
    <recommendedName>
        <fullName evidence="2">RNase H type-1 domain-containing protein</fullName>
    </recommendedName>
</protein>
<dbReference type="InterPro" id="IPR052929">
    <property type="entry name" value="RNase_H-like_EbsB-rel"/>
</dbReference>
<dbReference type="SUPFAM" id="SSF53098">
    <property type="entry name" value="Ribonuclease H-like"/>
    <property type="match status" value="1"/>
</dbReference>
<gene>
    <name evidence="3" type="ORF">F2Q68_00029778</name>
</gene>
<sequence>MRRQEEDKTEVKKPTSSTQHLKWTPPTQNWIKCNTDGAWHKDHQQQGIGWVSRDYAGRLLWAGAQRFEGLSSPVETEATALNWAIRSMARLGYSQVIFETDSQVLARMIEGSAETWPKIQPIIQDITQSLQKNRSYRVEFFSRDGNKTADRIAKEAFSLLNHVPKLYSMVPSWLKPVLEADMPSVGLNYDVGLNNIG</sequence>
<evidence type="ECO:0000256" key="1">
    <source>
        <dbReference type="SAM" id="MobiDB-lite"/>
    </source>
</evidence>
<dbReference type="InterPro" id="IPR012337">
    <property type="entry name" value="RNaseH-like_sf"/>
</dbReference>
<feature type="region of interest" description="Disordered" evidence="1">
    <location>
        <begin position="1"/>
        <end position="27"/>
    </location>
</feature>
<evidence type="ECO:0000313" key="4">
    <source>
        <dbReference type="Proteomes" id="UP000712281"/>
    </source>
</evidence>
<dbReference type="GO" id="GO:0003676">
    <property type="term" value="F:nucleic acid binding"/>
    <property type="evidence" value="ECO:0007669"/>
    <property type="project" value="InterPro"/>
</dbReference>
<dbReference type="EMBL" id="QGKW02002005">
    <property type="protein sequence ID" value="KAF2543674.1"/>
    <property type="molecule type" value="Genomic_DNA"/>
</dbReference>
<dbReference type="GO" id="GO:0004523">
    <property type="term" value="F:RNA-DNA hybrid ribonuclease activity"/>
    <property type="evidence" value="ECO:0007669"/>
    <property type="project" value="InterPro"/>
</dbReference>
<feature type="compositionally biased region" description="Basic and acidic residues" evidence="1">
    <location>
        <begin position="1"/>
        <end position="13"/>
    </location>
</feature>
<name>A0A8S9GF68_BRACR</name>
<dbReference type="InterPro" id="IPR036397">
    <property type="entry name" value="RNaseH_sf"/>
</dbReference>
<reference evidence="3" key="1">
    <citation type="submission" date="2019-12" db="EMBL/GenBank/DDBJ databases">
        <title>Genome sequencing and annotation of Brassica cretica.</title>
        <authorList>
            <person name="Studholme D.J."/>
            <person name="Sarris P.F."/>
        </authorList>
    </citation>
    <scope>NUCLEOTIDE SEQUENCE</scope>
    <source>
        <strain evidence="3">PFS-001/15</strain>
        <tissue evidence="3">Leaf</tissue>
    </source>
</reference>
<feature type="domain" description="RNase H type-1" evidence="2">
    <location>
        <begin position="34"/>
        <end position="156"/>
    </location>
</feature>